<dbReference type="InterPro" id="IPR011055">
    <property type="entry name" value="Dup_hybrid_motif"/>
</dbReference>
<dbReference type="CDD" id="cd12797">
    <property type="entry name" value="M23_peptidase"/>
    <property type="match status" value="1"/>
</dbReference>
<dbReference type="PANTHER" id="PTHR21666:SF289">
    <property type="entry name" value="L-ALA--D-GLU ENDOPEPTIDASE"/>
    <property type="match status" value="1"/>
</dbReference>
<reference evidence="3 4" key="1">
    <citation type="journal article" date="2023" name="Virus Evol.">
        <title>Computational host range prediction-The good, the bad, and the ugly.</title>
        <authorList>
            <person name="Howell A.A."/>
            <person name="Versoza C.J."/>
            <person name="Pfeifer S.P."/>
        </authorList>
    </citation>
    <scope>NUCLEOTIDE SEQUENCE [LARGE SCALE GENOMIC DNA]</scope>
    <source>
        <strain evidence="3 4">1610/1b</strain>
    </source>
</reference>
<accession>A0ABZ2U7U6</accession>
<proteinExistence type="predicted"/>
<dbReference type="EC" id="3.4.24.-" evidence="3"/>
<name>A0ABZ2U7U6_9ACTN</name>
<dbReference type="GO" id="GO:0016787">
    <property type="term" value="F:hydrolase activity"/>
    <property type="evidence" value="ECO:0007669"/>
    <property type="project" value="UniProtKB-KW"/>
</dbReference>
<keyword evidence="1" id="KW-0732">Signal</keyword>
<dbReference type="Gene3D" id="2.70.70.10">
    <property type="entry name" value="Glucose Permease (Domain IIA)"/>
    <property type="match status" value="1"/>
</dbReference>
<keyword evidence="4" id="KW-1185">Reference proteome</keyword>
<gene>
    <name evidence="3" type="ORF">RVF87_20200</name>
</gene>
<dbReference type="InterPro" id="IPR016047">
    <property type="entry name" value="M23ase_b-sheet_dom"/>
</dbReference>
<dbReference type="Pfam" id="PF01551">
    <property type="entry name" value="Peptidase_M23"/>
    <property type="match status" value="1"/>
</dbReference>
<protein>
    <submittedName>
        <fullName evidence="3">M23 family metallopeptidase</fullName>
        <ecNumber evidence="3">3.4.24.-</ecNumber>
    </submittedName>
</protein>
<keyword evidence="3" id="KW-0378">Hydrolase</keyword>
<dbReference type="PANTHER" id="PTHR21666">
    <property type="entry name" value="PEPTIDASE-RELATED"/>
    <property type="match status" value="1"/>
</dbReference>
<organism evidence="3 4">
    <name type="scientific">Gordonia hydrophobica</name>
    <dbReference type="NCBI Taxonomy" id="40516"/>
    <lineage>
        <taxon>Bacteria</taxon>
        <taxon>Bacillati</taxon>
        <taxon>Actinomycetota</taxon>
        <taxon>Actinomycetes</taxon>
        <taxon>Mycobacteriales</taxon>
        <taxon>Gordoniaceae</taxon>
        <taxon>Gordonia</taxon>
    </lineage>
</organism>
<dbReference type="SUPFAM" id="SSF51261">
    <property type="entry name" value="Duplicated hybrid motif"/>
    <property type="match status" value="1"/>
</dbReference>
<sequence>MAVTVLAPHASPVAARPSYDWPLQPRPAVTRPFDPPAKRWLPGHRGVDLGAHTEAAVLAARAGTVTFAGPVAGRPVVSVLHSDGVTTTYEPVTPRVRRGEHVVTGQVIGYLDTGHDGCTASACLHWGAKLGSGRTATYLNPLGLLGLLRVRLKPVSD</sequence>
<evidence type="ECO:0000256" key="1">
    <source>
        <dbReference type="ARBA" id="ARBA00022729"/>
    </source>
</evidence>
<evidence type="ECO:0000313" key="4">
    <source>
        <dbReference type="Proteomes" id="UP001479933"/>
    </source>
</evidence>
<evidence type="ECO:0000259" key="2">
    <source>
        <dbReference type="Pfam" id="PF01551"/>
    </source>
</evidence>
<feature type="domain" description="M23ase beta-sheet core" evidence="2">
    <location>
        <begin position="43"/>
        <end position="129"/>
    </location>
</feature>
<evidence type="ECO:0000313" key="3">
    <source>
        <dbReference type="EMBL" id="WYY09697.1"/>
    </source>
</evidence>
<dbReference type="Proteomes" id="UP001479933">
    <property type="component" value="Chromosome"/>
</dbReference>
<dbReference type="EMBL" id="CP136137">
    <property type="protein sequence ID" value="WYY09697.1"/>
    <property type="molecule type" value="Genomic_DNA"/>
</dbReference>
<dbReference type="InterPro" id="IPR050570">
    <property type="entry name" value="Cell_wall_metabolism_enzyme"/>
</dbReference>